<evidence type="ECO:0000256" key="4">
    <source>
        <dbReference type="SAM" id="MobiDB-lite"/>
    </source>
</evidence>
<reference evidence="5" key="1">
    <citation type="submission" date="2023-01" db="EMBL/GenBank/DDBJ databases">
        <title>Exophiala dermititidis isolated from Cystic Fibrosis Patient.</title>
        <authorList>
            <person name="Kurbessoian T."/>
            <person name="Crocker A."/>
            <person name="Murante D."/>
            <person name="Hogan D.A."/>
            <person name="Stajich J.E."/>
        </authorList>
    </citation>
    <scope>NUCLEOTIDE SEQUENCE</scope>
    <source>
        <strain evidence="5">Ex8</strain>
    </source>
</reference>
<feature type="compositionally biased region" description="Basic and acidic residues" evidence="4">
    <location>
        <begin position="170"/>
        <end position="186"/>
    </location>
</feature>
<dbReference type="Pfam" id="PF08243">
    <property type="entry name" value="SPT2"/>
    <property type="match status" value="1"/>
</dbReference>
<evidence type="ECO:0000256" key="1">
    <source>
        <dbReference type="ARBA" id="ARBA00006461"/>
    </source>
</evidence>
<comment type="similarity">
    <text evidence="1">Belongs to the SPT2 family.</text>
</comment>
<dbReference type="Proteomes" id="UP001161757">
    <property type="component" value="Unassembled WGS sequence"/>
</dbReference>
<evidence type="ECO:0000256" key="2">
    <source>
        <dbReference type="ARBA" id="ARBA00023054"/>
    </source>
</evidence>
<feature type="region of interest" description="Disordered" evidence="4">
    <location>
        <begin position="1"/>
        <end position="304"/>
    </location>
</feature>
<dbReference type="EMBL" id="JAJGCB010000003">
    <property type="protein sequence ID" value="KAJ8994069.1"/>
    <property type="molecule type" value="Genomic_DNA"/>
</dbReference>
<organism evidence="5 6">
    <name type="scientific">Exophiala dermatitidis</name>
    <name type="common">Black yeast-like fungus</name>
    <name type="synonym">Wangiella dermatitidis</name>
    <dbReference type="NCBI Taxonomy" id="5970"/>
    <lineage>
        <taxon>Eukaryota</taxon>
        <taxon>Fungi</taxon>
        <taxon>Dikarya</taxon>
        <taxon>Ascomycota</taxon>
        <taxon>Pezizomycotina</taxon>
        <taxon>Eurotiomycetes</taxon>
        <taxon>Chaetothyriomycetidae</taxon>
        <taxon>Chaetothyriales</taxon>
        <taxon>Herpotrichiellaceae</taxon>
        <taxon>Exophiala</taxon>
    </lineage>
</organism>
<protein>
    <recommendedName>
        <fullName evidence="7">Chromatin SPT2</fullName>
    </recommendedName>
</protein>
<proteinExistence type="inferred from homology"/>
<evidence type="ECO:0000313" key="5">
    <source>
        <dbReference type="EMBL" id="KAJ8994069.1"/>
    </source>
</evidence>
<feature type="compositionally biased region" description="Polar residues" evidence="4">
    <location>
        <begin position="192"/>
        <end position="207"/>
    </location>
</feature>
<dbReference type="SMART" id="SM00784">
    <property type="entry name" value="SPT2"/>
    <property type="match status" value="1"/>
</dbReference>
<feature type="coiled-coil region" evidence="3">
    <location>
        <begin position="304"/>
        <end position="335"/>
    </location>
</feature>
<dbReference type="AlphaFoldDB" id="A0AAN6F081"/>
<evidence type="ECO:0000313" key="6">
    <source>
        <dbReference type="Proteomes" id="UP001161757"/>
    </source>
</evidence>
<dbReference type="InterPro" id="IPR013256">
    <property type="entry name" value="Chromatin_SPT2"/>
</dbReference>
<feature type="compositionally biased region" description="Low complexity" evidence="4">
    <location>
        <begin position="119"/>
        <end position="139"/>
    </location>
</feature>
<evidence type="ECO:0008006" key="7">
    <source>
        <dbReference type="Google" id="ProtNLM"/>
    </source>
</evidence>
<accession>A0AAN6F081</accession>
<comment type="caution">
    <text evidence="5">The sequence shown here is derived from an EMBL/GenBank/DDBJ whole genome shotgun (WGS) entry which is preliminary data.</text>
</comment>
<name>A0AAN6F081_EXODE</name>
<sequence length="337" mass="36366">MSFLGDIVNSIGTGTAPPPKPFTPSVKAHSQPHPGEVSKLGSKPAAPAASPLNGTKRKAEDAPTEGPAKVVRPNPLPGLTSNVSKRPAAPPLNAPKPSNDKVASSAKPKQEPVVNGSKTGSKSPTATPAAASKAPPKGSYADIMARAKQAQEKAQNQVGLIKHQPTNREGVSKLAERRRLEEEKAKAAKQRSGANQTLGKQTQSRSVSPAKKHDQPRVIKTPRPPLHAPASYKGTMGTSSGRGQQQDRRRRKRYDEYLGTDEEDVSEGSYGRDEEDDYESDASSVMEAGAFDLDEEEQRALRAAKEEDARELALEAQLKREKEERRRKLMGLANKRK</sequence>
<gene>
    <name evidence="5" type="ORF">HRR80_002565</name>
</gene>
<evidence type="ECO:0000256" key="3">
    <source>
        <dbReference type="SAM" id="Coils"/>
    </source>
</evidence>
<keyword evidence="2 3" id="KW-0175">Coiled coil</keyword>